<evidence type="ECO:0000313" key="1">
    <source>
        <dbReference type="EMBL" id="TFK67464.1"/>
    </source>
</evidence>
<sequence>MLPELPSDIKRPSSRAESTSSSFAYQLPPLPRIAGDQDIELDVRTHSSLRNTGLQNGDYGDGERLRVLGEQIFSSIVTLYYFSQEPHLSHSGIVSKLRDAFCNQKVLEMSDHYNITMVMPPESRPVEGDVEELRYYWYRFIGALRIRNGADAVESWVCKVIDPPLIQSGPSNPSTSAPHVVNGPNEAYPGRSGGSPPTSTLSTPDSPSPSPPLPEPQDEDDPPPPFPASDQNISDNAPLSMAPQMQSVLGIPFPVAVLNQQAQKVYRCQPDYLAEHEGSAHAGQWTVLCLLGGIERGRGIGPNKKLAGDDAARRALINLGWTSS</sequence>
<accession>A0ACD3AP62</accession>
<protein>
    <submittedName>
        <fullName evidence="1">Uncharacterized protein</fullName>
    </submittedName>
</protein>
<name>A0ACD3AP62_9AGAR</name>
<proteinExistence type="predicted"/>
<evidence type="ECO:0000313" key="2">
    <source>
        <dbReference type="Proteomes" id="UP000308600"/>
    </source>
</evidence>
<dbReference type="Proteomes" id="UP000308600">
    <property type="component" value="Unassembled WGS sequence"/>
</dbReference>
<reference evidence="1 2" key="1">
    <citation type="journal article" date="2019" name="Nat. Ecol. Evol.">
        <title>Megaphylogeny resolves global patterns of mushroom evolution.</title>
        <authorList>
            <person name="Varga T."/>
            <person name="Krizsan K."/>
            <person name="Foldi C."/>
            <person name="Dima B."/>
            <person name="Sanchez-Garcia M."/>
            <person name="Sanchez-Ramirez S."/>
            <person name="Szollosi G.J."/>
            <person name="Szarkandi J.G."/>
            <person name="Papp V."/>
            <person name="Albert L."/>
            <person name="Andreopoulos W."/>
            <person name="Angelini C."/>
            <person name="Antonin V."/>
            <person name="Barry K.W."/>
            <person name="Bougher N.L."/>
            <person name="Buchanan P."/>
            <person name="Buyck B."/>
            <person name="Bense V."/>
            <person name="Catcheside P."/>
            <person name="Chovatia M."/>
            <person name="Cooper J."/>
            <person name="Damon W."/>
            <person name="Desjardin D."/>
            <person name="Finy P."/>
            <person name="Geml J."/>
            <person name="Haridas S."/>
            <person name="Hughes K."/>
            <person name="Justo A."/>
            <person name="Karasinski D."/>
            <person name="Kautmanova I."/>
            <person name="Kiss B."/>
            <person name="Kocsube S."/>
            <person name="Kotiranta H."/>
            <person name="LaButti K.M."/>
            <person name="Lechner B.E."/>
            <person name="Liimatainen K."/>
            <person name="Lipzen A."/>
            <person name="Lukacs Z."/>
            <person name="Mihaltcheva S."/>
            <person name="Morgado L.N."/>
            <person name="Niskanen T."/>
            <person name="Noordeloos M.E."/>
            <person name="Ohm R.A."/>
            <person name="Ortiz-Santana B."/>
            <person name="Ovrebo C."/>
            <person name="Racz N."/>
            <person name="Riley R."/>
            <person name="Savchenko A."/>
            <person name="Shiryaev A."/>
            <person name="Soop K."/>
            <person name="Spirin V."/>
            <person name="Szebenyi C."/>
            <person name="Tomsovsky M."/>
            <person name="Tulloss R.E."/>
            <person name="Uehling J."/>
            <person name="Grigoriev I.V."/>
            <person name="Vagvolgyi C."/>
            <person name="Papp T."/>
            <person name="Martin F.M."/>
            <person name="Miettinen O."/>
            <person name="Hibbett D.S."/>
            <person name="Nagy L.G."/>
        </authorList>
    </citation>
    <scope>NUCLEOTIDE SEQUENCE [LARGE SCALE GENOMIC DNA]</scope>
    <source>
        <strain evidence="1 2">NL-1719</strain>
    </source>
</reference>
<gene>
    <name evidence="1" type="ORF">BDN72DRAFT_95884</name>
</gene>
<dbReference type="EMBL" id="ML208375">
    <property type="protein sequence ID" value="TFK67464.1"/>
    <property type="molecule type" value="Genomic_DNA"/>
</dbReference>
<organism evidence="1 2">
    <name type="scientific">Pluteus cervinus</name>
    <dbReference type="NCBI Taxonomy" id="181527"/>
    <lineage>
        <taxon>Eukaryota</taxon>
        <taxon>Fungi</taxon>
        <taxon>Dikarya</taxon>
        <taxon>Basidiomycota</taxon>
        <taxon>Agaricomycotina</taxon>
        <taxon>Agaricomycetes</taxon>
        <taxon>Agaricomycetidae</taxon>
        <taxon>Agaricales</taxon>
        <taxon>Pluteineae</taxon>
        <taxon>Pluteaceae</taxon>
        <taxon>Pluteus</taxon>
    </lineage>
</organism>
<keyword evidence="2" id="KW-1185">Reference proteome</keyword>